<organism evidence="2 3">
    <name type="scientific">Sporolactobacillus shoreicorticis</name>
    <dbReference type="NCBI Taxonomy" id="1923877"/>
    <lineage>
        <taxon>Bacteria</taxon>
        <taxon>Bacillati</taxon>
        <taxon>Bacillota</taxon>
        <taxon>Bacilli</taxon>
        <taxon>Bacillales</taxon>
        <taxon>Sporolactobacillaceae</taxon>
        <taxon>Sporolactobacillus</taxon>
    </lineage>
</organism>
<dbReference type="Gene3D" id="3.40.630.30">
    <property type="match status" value="1"/>
</dbReference>
<dbReference type="RefSeq" id="WP_309247043.1">
    <property type="nucleotide sequence ID" value="NZ_JAMXWM010000019.1"/>
</dbReference>
<keyword evidence="2" id="KW-0808">Transferase</keyword>
<reference evidence="3" key="1">
    <citation type="journal article" date="2019" name="Int. J. Syst. Evol. Microbiol.">
        <title>The Global Catalogue of Microorganisms (GCM) 10K type strain sequencing project: providing services to taxonomists for standard genome sequencing and annotation.</title>
        <authorList>
            <consortium name="The Broad Institute Genomics Platform"/>
            <consortium name="The Broad Institute Genome Sequencing Center for Infectious Disease"/>
            <person name="Wu L."/>
            <person name="Ma J."/>
        </authorList>
    </citation>
    <scope>NUCLEOTIDE SEQUENCE [LARGE SCALE GENOMIC DNA]</scope>
    <source>
        <strain evidence="3">TISTR 2466</strain>
    </source>
</reference>
<dbReference type="GO" id="GO:0016746">
    <property type="term" value="F:acyltransferase activity"/>
    <property type="evidence" value="ECO:0007669"/>
    <property type="project" value="UniProtKB-KW"/>
</dbReference>
<comment type="caution">
    <text evidence="2">The sequence shown here is derived from an EMBL/GenBank/DDBJ whole genome shotgun (WGS) entry which is preliminary data.</text>
</comment>
<evidence type="ECO:0000259" key="1">
    <source>
        <dbReference type="PROSITE" id="PS51186"/>
    </source>
</evidence>
<dbReference type="EC" id="2.3.1.-" evidence="2"/>
<feature type="domain" description="N-acetyltransferase" evidence="1">
    <location>
        <begin position="1"/>
        <end position="95"/>
    </location>
</feature>
<evidence type="ECO:0000313" key="2">
    <source>
        <dbReference type="EMBL" id="MFD2692968.1"/>
    </source>
</evidence>
<dbReference type="CDD" id="cd04301">
    <property type="entry name" value="NAT_SF"/>
    <property type="match status" value="1"/>
</dbReference>
<proteinExistence type="predicted"/>
<gene>
    <name evidence="2" type="ORF">ACFSUE_04885</name>
</gene>
<keyword evidence="2" id="KW-0012">Acyltransferase</keyword>
<dbReference type="EMBL" id="JBHUMQ010000013">
    <property type="protein sequence ID" value="MFD2692968.1"/>
    <property type="molecule type" value="Genomic_DNA"/>
</dbReference>
<evidence type="ECO:0000313" key="3">
    <source>
        <dbReference type="Proteomes" id="UP001597399"/>
    </source>
</evidence>
<sequence length="97" mass="11510">MFKRVDDQPVWSISCFFIAKPYRRKGLSSELIQAVIHYCSQKGATHIEAYPEVPYDEKVPDAFLWKGIPSVFEQAGFHETVRRSKWKRMMRYQIEPQ</sequence>
<keyword evidence="3" id="KW-1185">Reference proteome</keyword>
<accession>A0ABW5S0L9</accession>
<protein>
    <submittedName>
        <fullName evidence="2">GNAT family N-acetyltransferase</fullName>
        <ecNumber evidence="2">2.3.1.-</ecNumber>
    </submittedName>
</protein>
<dbReference type="InterPro" id="IPR000182">
    <property type="entry name" value="GNAT_dom"/>
</dbReference>
<dbReference type="Proteomes" id="UP001597399">
    <property type="component" value="Unassembled WGS sequence"/>
</dbReference>
<dbReference type="PROSITE" id="PS51186">
    <property type="entry name" value="GNAT"/>
    <property type="match status" value="1"/>
</dbReference>
<dbReference type="Pfam" id="PF00583">
    <property type="entry name" value="Acetyltransf_1"/>
    <property type="match status" value="1"/>
</dbReference>
<dbReference type="SUPFAM" id="SSF55729">
    <property type="entry name" value="Acyl-CoA N-acyltransferases (Nat)"/>
    <property type="match status" value="1"/>
</dbReference>
<dbReference type="InterPro" id="IPR016181">
    <property type="entry name" value="Acyl_CoA_acyltransferase"/>
</dbReference>
<name>A0ABW5S0L9_9BACL</name>